<accession>A0A388KWB3</accession>
<dbReference type="AlphaFoldDB" id="A0A388KWB3"/>
<gene>
    <name evidence="1" type="ORF">CBR_g18709</name>
</gene>
<protein>
    <submittedName>
        <fullName evidence="1">Uncharacterized protein</fullName>
    </submittedName>
</protein>
<organism evidence="1 2">
    <name type="scientific">Chara braunii</name>
    <name type="common">Braun's stonewort</name>
    <dbReference type="NCBI Taxonomy" id="69332"/>
    <lineage>
        <taxon>Eukaryota</taxon>
        <taxon>Viridiplantae</taxon>
        <taxon>Streptophyta</taxon>
        <taxon>Charophyceae</taxon>
        <taxon>Charales</taxon>
        <taxon>Characeae</taxon>
        <taxon>Chara</taxon>
    </lineage>
</organism>
<sequence length="109" mass="11807">MIGFLLCAVNEKFSGLNFVEQAQRSPGSVVSWIVFISLASILPKYISEVPLSELMEAAKKDGMPQQLKLANADLEQTVGRTAMLGFLGTLLVEVIFQGGVFDGSLKLPF</sequence>
<evidence type="ECO:0000313" key="1">
    <source>
        <dbReference type="EMBL" id="GBG74298.1"/>
    </source>
</evidence>
<dbReference type="Proteomes" id="UP000265515">
    <property type="component" value="Unassembled WGS sequence"/>
</dbReference>
<evidence type="ECO:0000313" key="2">
    <source>
        <dbReference type="Proteomes" id="UP000265515"/>
    </source>
</evidence>
<proteinExistence type="predicted"/>
<dbReference type="EMBL" id="BFEA01000200">
    <property type="protein sequence ID" value="GBG74298.1"/>
    <property type="molecule type" value="Genomic_DNA"/>
</dbReference>
<reference evidence="1 2" key="1">
    <citation type="journal article" date="2018" name="Cell">
        <title>The Chara Genome: Secondary Complexity and Implications for Plant Terrestrialization.</title>
        <authorList>
            <person name="Nishiyama T."/>
            <person name="Sakayama H."/>
            <person name="Vries J.D."/>
            <person name="Buschmann H."/>
            <person name="Saint-Marcoux D."/>
            <person name="Ullrich K.K."/>
            <person name="Haas F.B."/>
            <person name="Vanderstraeten L."/>
            <person name="Becker D."/>
            <person name="Lang D."/>
            <person name="Vosolsobe S."/>
            <person name="Rombauts S."/>
            <person name="Wilhelmsson P.K.I."/>
            <person name="Janitza P."/>
            <person name="Kern R."/>
            <person name="Heyl A."/>
            <person name="Rumpler F."/>
            <person name="Villalobos L.I.A.C."/>
            <person name="Clay J.M."/>
            <person name="Skokan R."/>
            <person name="Toyoda A."/>
            <person name="Suzuki Y."/>
            <person name="Kagoshima H."/>
            <person name="Schijlen E."/>
            <person name="Tajeshwar N."/>
            <person name="Catarino B."/>
            <person name="Hetherington A.J."/>
            <person name="Saltykova A."/>
            <person name="Bonnot C."/>
            <person name="Breuninger H."/>
            <person name="Symeonidi A."/>
            <person name="Radhakrishnan G.V."/>
            <person name="Van Nieuwerburgh F."/>
            <person name="Deforce D."/>
            <person name="Chang C."/>
            <person name="Karol K.G."/>
            <person name="Hedrich R."/>
            <person name="Ulvskov P."/>
            <person name="Glockner G."/>
            <person name="Delwiche C.F."/>
            <person name="Petrasek J."/>
            <person name="Van de Peer Y."/>
            <person name="Friml J."/>
            <person name="Beilby M."/>
            <person name="Dolan L."/>
            <person name="Kohara Y."/>
            <person name="Sugano S."/>
            <person name="Fujiyama A."/>
            <person name="Delaux P.-M."/>
            <person name="Quint M."/>
            <person name="TheiBen G."/>
            <person name="Hagemann M."/>
            <person name="Harholt J."/>
            <person name="Dunand C."/>
            <person name="Zachgo S."/>
            <person name="Langdale J."/>
            <person name="Maumus F."/>
            <person name="Straeten D.V.D."/>
            <person name="Gould S.B."/>
            <person name="Rensing S.A."/>
        </authorList>
    </citation>
    <scope>NUCLEOTIDE SEQUENCE [LARGE SCALE GENOMIC DNA]</scope>
    <source>
        <strain evidence="1 2">S276</strain>
    </source>
</reference>
<comment type="caution">
    <text evidence="1">The sequence shown here is derived from an EMBL/GenBank/DDBJ whole genome shotgun (WGS) entry which is preliminary data.</text>
</comment>
<dbReference type="OrthoDB" id="513190at2759"/>
<dbReference type="Gramene" id="GBG74298">
    <property type="protein sequence ID" value="GBG74298"/>
    <property type="gene ID" value="CBR_g18709"/>
</dbReference>
<name>A0A388KWB3_CHABU</name>
<keyword evidence="2" id="KW-1185">Reference proteome</keyword>